<evidence type="ECO:0000256" key="1">
    <source>
        <dbReference type="ARBA" id="ARBA00002600"/>
    </source>
</evidence>
<evidence type="ECO:0000256" key="10">
    <source>
        <dbReference type="ARBA" id="ARBA00047554"/>
    </source>
</evidence>
<evidence type="ECO:0000256" key="3">
    <source>
        <dbReference type="ARBA" id="ARBA00010551"/>
    </source>
</evidence>
<dbReference type="PANTHER" id="PTHR42923:SF3">
    <property type="entry name" value="PROTOPORPHYRINOGEN OXIDASE"/>
    <property type="match status" value="1"/>
</dbReference>
<comment type="similarity">
    <text evidence="3 11">Belongs to the protoporphyrinogen/coproporphyrinogen oxidase family. Protoporphyrinogen oxidase subfamily.</text>
</comment>
<keyword evidence="5 11" id="KW-0285">Flavoprotein</keyword>
<evidence type="ECO:0000256" key="6">
    <source>
        <dbReference type="ARBA" id="ARBA00022827"/>
    </source>
</evidence>
<reference evidence="14" key="1">
    <citation type="journal article" date="2021" name="G3 (Bethesda)">
        <title>Genomic diversity, chromosomal rearrangements, and interspecies hybridization in the ogataea polymorpha species complex.</title>
        <authorList>
            <person name="Hanson S.J."/>
            <person name="Cinneide E.O."/>
            <person name="Salzberg L.I."/>
            <person name="Wolfe K.H."/>
            <person name="McGowan J."/>
            <person name="Fitzpatrick D.A."/>
            <person name="Matlin K."/>
        </authorList>
    </citation>
    <scope>NUCLEOTIDE SEQUENCE</scope>
    <source>
        <strain evidence="14">83-405-1</strain>
    </source>
</reference>
<dbReference type="InterPro" id="IPR036188">
    <property type="entry name" value="FAD/NAD-bd_sf"/>
</dbReference>
<evidence type="ECO:0000313" key="14">
    <source>
        <dbReference type="EMBL" id="KAG7729272.1"/>
    </source>
</evidence>
<dbReference type="EMBL" id="JAHLUH010000003">
    <property type="protein sequence ID" value="KAG7729272.1"/>
    <property type="molecule type" value="Genomic_DNA"/>
</dbReference>
<evidence type="ECO:0000256" key="9">
    <source>
        <dbReference type="ARBA" id="ARBA00023244"/>
    </source>
</evidence>
<evidence type="ECO:0000256" key="8">
    <source>
        <dbReference type="ARBA" id="ARBA00023133"/>
    </source>
</evidence>
<dbReference type="SUPFAM" id="SSF54373">
    <property type="entry name" value="FAD-linked reductases, C-terminal domain"/>
    <property type="match status" value="1"/>
</dbReference>
<dbReference type="GO" id="GO:0006782">
    <property type="term" value="P:protoporphyrinogen IX biosynthetic process"/>
    <property type="evidence" value="ECO:0007669"/>
    <property type="project" value="UniProtKB-UniRule"/>
</dbReference>
<comment type="pathway">
    <text evidence="2 11">Porphyrin-containing compound metabolism; protoporphyrin-IX biosynthesis; protoporphyrin-IX from protoporphyrinogen-IX: step 1/1.</text>
</comment>
<dbReference type="AlphaFoldDB" id="A0AAN6I2C9"/>
<dbReference type="InterPro" id="IPR050464">
    <property type="entry name" value="Zeta_carotene_desat/Oxidored"/>
</dbReference>
<feature type="domain" description="Amine oxidase" evidence="13">
    <location>
        <begin position="17"/>
        <end position="333"/>
    </location>
</feature>
<accession>A0AAN6I2C9</accession>
<comment type="catalytic activity">
    <reaction evidence="10 11">
        <text>protoporphyrinogen IX + 3 O2 = protoporphyrin IX + 3 H2O2</text>
        <dbReference type="Rhea" id="RHEA:25576"/>
        <dbReference type="ChEBI" id="CHEBI:15379"/>
        <dbReference type="ChEBI" id="CHEBI:16240"/>
        <dbReference type="ChEBI" id="CHEBI:57306"/>
        <dbReference type="ChEBI" id="CHEBI:57307"/>
        <dbReference type="EC" id="1.3.3.4"/>
    </reaction>
</comment>
<comment type="caution">
    <text evidence="14">The sequence shown here is derived from an EMBL/GenBank/DDBJ whole genome shotgun (WGS) entry which is preliminary data.</text>
</comment>
<dbReference type="Proteomes" id="UP000738402">
    <property type="component" value="Unassembled WGS sequence"/>
</dbReference>
<evidence type="ECO:0000256" key="7">
    <source>
        <dbReference type="ARBA" id="ARBA00023002"/>
    </source>
</evidence>
<evidence type="ECO:0000256" key="11">
    <source>
        <dbReference type="RuleBase" id="RU367069"/>
    </source>
</evidence>
<proteinExistence type="inferred from homology"/>
<gene>
    <name evidence="14" type="ORF">KL933_001498</name>
</gene>
<comment type="function">
    <text evidence="1 11">Catalyzes the 6-electron oxidation of protoporphyrinogen-IX to form protoporphyrin-IX.</text>
</comment>
<evidence type="ECO:0000256" key="5">
    <source>
        <dbReference type="ARBA" id="ARBA00022630"/>
    </source>
</evidence>
<keyword evidence="6 11" id="KW-0274">FAD</keyword>
<dbReference type="Pfam" id="PF01593">
    <property type="entry name" value="Amino_oxidase"/>
    <property type="match status" value="1"/>
</dbReference>
<evidence type="ECO:0000313" key="15">
    <source>
        <dbReference type="Proteomes" id="UP000738402"/>
    </source>
</evidence>
<dbReference type="Gene3D" id="3.50.50.60">
    <property type="entry name" value="FAD/NAD(P)-binding domain"/>
    <property type="match status" value="1"/>
</dbReference>
<comment type="cofactor">
    <cofactor evidence="11">
        <name>FAD</name>
        <dbReference type="ChEBI" id="CHEBI:57692"/>
    </cofactor>
    <text evidence="11">Binds 1 FAD per subunit.</text>
</comment>
<dbReference type="GO" id="GO:0004729">
    <property type="term" value="F:oxygen-dependent protoporphyrinogen oxidase activity"/>
    <property type="evidence" value="ECO:0007669"/>
    <property type="project" value="UniProtKB-UniRule"/>
</dbReference>
<keyword evidence="9 11" id="KW-0627">Porphyrin biosynthesis</keyword>
<evidence type="ECO:0000256" key="12">
    <source>
        <dbReference type="SAM" id="MobiDB-lite"/>
    </source>
</evidence>
<comment type="subcellular location">
    <subcellularLocation>
        <location evidence="11">Mitochondrion inner membrane</location>
    </subcellularLocation>
</comment>
<dbReference type="NCBIfam" id="TIGR00562">
    <property type="entry name" value="proto_IX_ox"/>
    <property type="match status" value="1"/>
</dbReference>
<dbReference type="PANTHER" id="PTHR42923">
    <property type="entry name" value="PROTOPORPHYRINOGEN OXIDASE"/>
    <property type="match status" value="1"/>
</dbReference>
<feature type="region of interest" description="Disordered" evidence="12">
    <location>
        <begin position="561"/>
        <end position="583"/>
    </location>
</feature>
<keyword evidence="7 11" id="KW-0560">Oxidoreductase</keyword>
<evidence type="ECO:0000259" key="13">
    <source>
        <dbReference type="Pfam" id="PF01593"/>
    </source>
</evidence>
<dbReference type="SUPFAM" id="SSF51905">
    <property type="entry name" value="FAD/NAD(P)-binding domain"/>
    <property type="match status" value="1"/>
</dbReference>
<dbReference type="GO" id="GO:0005743">
    <property type="term" value="C:mitochondrial inner membrane"/>
    <property type="evidence" value="ECO:0007669"/>
    <property type="project" value="UniProtKB-SubCell"/>
</dbReference>
<evidence type="ECO:0000256" key="2">
    <source>
        <dbReference type="ARBA" id="ARBA00005073"/>
    </source>
</evidence>
<sequence length="583" mass="63687">MPLIPQQGRVGVVGGGISGLTYAYFLASLRPDLRIDLYEKSARCGGYIRSKRLGTTEYDSRANQDYTILEKGPRTLRGESPGVLLILDLLFKCNAQNELLGISKNSLGNRKYLLSPHSDTEGHSGKLTPVPYSLSSFLRFLFDPLGKGVLLGLLKEPFVRSKSTPDETVEQFVSRRFNKSVSDNVVSAIMHGVYAGDVAKLSAASVLSRLVDIERQHGSIVRYGVSQLLQSLRKRTPDQLAPEVALYSKVFKPAFNVSKTARFLRKFPVLTMRDGLESLVAALQKNLPANVSVHTNTAVRGVAQTEDGLELALSTGETARVDHLRLTVDAPGTAAVLQSAEIGALVAPVEYTTVVLANVYVPALRLLSHPGFGFLVPKTMQDETQLLGVIFDSDIEQNSRRLFFYNDVSTELTSESPISDEKLAGLAKAVANRGAVITNSYTKLTLMLGGHQLKSGEDLPTRSRVHKIVRDVLMSKLHIDLEKCNGAEVIEIEYWTDAIPQYRVGHEELKKKVAAAVRQVFGDKVTLGGTTFGDGVGVPDCVVQSFTEAYAATVDSEFGHDAQQNGVSNENPNPQSKNYTTYR</sequence>
<feature type="compositionally biased region" description="Polar residues" evidence="12">
    <location>
        <begin position="562"/>
        <end position="583"/>
    </location>
</feature>
<keyword evidence="8 11" id="KW-0350">Heme biosynthesis</keyword>
<name>A0AAN6I2C9_9ASCO</name>
<organism evidence="14 15">
    <name type="scientific">Ogataea haglerorum</name>
    <dbReference type="NCBI Taxonomy" id="1937702"/>
    <lineage>
        <taxon>Eukaryota</taxon>
        <taxon>Fungi</taxon>
        <taxon>Dikarya</taxon>
        <taxon>Ascomycota</taxon>
        <taxon>Saccharomycotina</taxon>
        <taxon>Pichiomycetes</taxon>
        <taxon>Pichiales</taxon>
        <taxon>Pichiaceae</taxon>
        <taxon>Ogataea</taxon>
    </lineage>
</organism>
<evidence type="ECO:0000256" key="4">
    <source>
        <dbReference type="ARBA" id="ARBA00012867"/>
    </source>
</evidence>
<dbReference type="InterPro" id="IPR002937">
    <property type="entry name" value="Amino_oxidase"/>
</dbReference>
<dbReference type="EC" id="1.3.3.4" evidence="4 11"/>
<protein>
    <recommendedName>
        <fullName evidence="4 11">Protoporphyrinogen oxidase</fullName>
        <ecNumber evidence="4 11">1.3.3.4</ecNumber>
    </recommendedName>
</protein>
<dbReference type="InterPro" id="IPR004572">
    <property type="entry name" value="Protoporphyrinogen_oxidase"/>
</dbReference>